<reference evidence="1" key="1">
    <citation type="journal article" date="2022" name="Int. J. Mol. Sci.">
        <title>Draft Genome of Tanacetum Coccineum: Genomic Comparison of Closely Related Tanacetum-Family Plants.</title>
        <authorList>
            <person name="Yamashiro T."/>
            <person name="Shiraishi A."/>
            <person name="Nakayama K."/>
            <person name="Satake H."/>
        </authorList>
    </citation>
    <scope>NUCLEOTIDE SEQUENCE</scope>
</reference>
<dbReference type="Proteomes" id="UP001151760">
    <property type="component" value="Unassembled WGS sequence"/>
</dbReference>
<dbReference type="EMBL" id="BQNB010010161">
    <property type="protein sequence ID" value="GJS73522.1"/>
    <property type="molecule type" value="Genomic_DNA"/>
</dbReference>
<sequence>MPTTRQGMGSTKIKELIAQSVADAMTAYEANMNYENGVHHETSASAEGVDPTPRLVTPEEKKIERYIGDSWIDIQETKPLQTRRRIKRPFGSS</sequence>
<reference evidence="1" key="2">
    <citation type="submission" date="2022-01" db="EMBL/GenBank/DDBJ databases">
        <authorList>
            <person name="Yamashiro T."/>
            <person name="Shiraishi A."/>
            <person name="Satake H."/>
            <person name="Nakayama K."/>
        </authorList>
    </citation>
    <scope>NUCLEOTIDE SEQUENCE</scope>
</reference>
<evidence type="ECO:0000313" key="1">
    <source>
        <dbReference type="EMBL" id="GJS73522.1"/>
    </source>
</evidence>
<gene>
    <name evidence="1" type="ORF">Tco_0706363</name>
</gene>
<comment type="caution">
    <text evidence="1">The sequence shown here is derived from an EMBL/GenBank/DDBJ whole genome shotgun (WGS) entry which is preliminary data.</text>
</comment>
<protein>
    <submittedName>
        <fullName evidence="1">Uncharacterized protein</fullName>
    </submittedName>
</protein>
<proteinExistence type="predicted"/>
<keyword evidence="2" id="KW-1185">Reference proteome</keyword>
<organism evidence="1 2">
    <name type="scientific">Tanacetum coccineum</name>
    <dbReference type="NCBI Taxonomy" id="301880"/>
    <lineage>
        <taxon>Eukaryota</taxon>
        <taxon>Viridiplantae</taxon>
        <taxon>Streptophyta</taxon>
        <taxon>Embryophyta</taxon>
        <taxon>Tracheophyta</taxon>
        <taxon>Spermatophyta</taxon>
        <taxon>Magnoliopsida</taxon>
        <taxon>eudicotyledons</taxon>
        <taxon>Gunneridae</taxon>
        <taxon>Pentapetalae</taxon>
        <taxon>asterids</taxon>
        <taxon>campanulids</taxon>
        <taxon>Asterales</taxon>
        <taxon>Asteraceae</taxon>
        <taxon>Asteroideae</taxon>
        <taxon>Anthemideae</taxon>
        <taxon>Anthemidinae</taxon>
        <taxon>Tanacetum</taxon>
    </lineage>
</organism>
<evidence type="ECO:0000313" key="2">
    <source>
        <dbReference type="Proteomes" id="UP001151760"/>
    </source>
</evidence>
<accession>A0ABQ4Y8S1</accession>
<name>A0ABQ4Y8S1_9ASTR</name>